<dbReference type="Pfam" id="PF00059">
    <property type="entry name" value="Lectin_C"/>
    <property type="match status" value="1"/>
</dbReference>
<evidence type="ECO:0000259" key="3">
    <source>
        <dbReference type="PROSITE" id="PS50041"/>
    </source>
</evidence>
<proteinExistence type="predicted"/>
<protein>
    <submittedName>
        <fullName evidence="6">C-type lectin</fullName>
    </submittedName>
</protein>
<dbReference type="InterPro" id="IPR016187">
    <property type="entry name" value="CTDL_fold"/>
</dbReference>
<dbReference type="CDD" id="cd00037">
    <property type="entry name" value="CLECT"/>
    <property type="match status" value="1"/>
</dbReference>
<dbReference type="PROSITE" id="PS50041">
    <property type="entry name" value="C_TYPE_LECTIN_2"/>
    <property type="match status" value="1"/>
</dbReference>
<reference evidence="6" key="1">
    <citation type="submission" date="2022-11" db="UniProtKB">
        <authorList>
            <consortium name="WormBaseParasite"/>
        </authorList>
    </citation>
    <scope>IDENTIFICATION</scope>
</reference>
<dbReference type="InterPro" id="IPR050111">
    <property type="entry name" value="C-type_lectin/snaclec_domain"/>
</dbReference>
<evidence type="ECO:0000313" key="6">
    <source>
        <dbReference type="WBParaSite" id="ACRNAN_scaffold3460.g27649.t1"/>
    </source>
</evidence>
<dbReference type="AlphaFoldDB" id="A0A914DSD0"/>
<evidence type="ECO:0000256" key="2">
    <source>
        <dbReference type="SAM" id="SignalP"/>
    </source>
</evidence>
<dbReference type="InterPro" id="IPR001304">
    <property type="entry name" value="C-type_lectin-like"/>
</dbReference>
<feature type="signal peptide" evidence="2">
    <location>
        <begin position="1"/>
        <end position="18"/>
    </location>
</feature>
<feature type="domain" description="ShKT" evidence="4">
    <location>
        <begin position="199"/>
        <end position="235"/>
    </location>
</feature>
<dbReference type="WBParaSite" id="ACRNAN_scaffold3460.g27649.t1">
    <property type="protein sequence ID" value="ACRNAN_scaffold3460.g27649.t1"/>
    <property type="gene ID" value="ACRNAN_scaffold3460.g27649"/>
</dbReference>
<evidence type="ECO:0000256" key="1">
    <source>
        <dbReference type="PROSITE-ProRule" id="PRU01005"/>
    </source>
</evidence>
<dbReference type="SMART" id="SM00034">
    <property type="entry name" value="CLECT"/>
    <property type="match status" value="1"/>
</dbReference>
<evidence type="ECO:0000313" key="5">
    <source>
        <dbReference type="Proteomes" id="UP000887540"/>
    </source>
</evidence>
<organism evidence="5 6">
    <name type="scientific">Acrobeloides nanus</name>
    <dbReference type="NCBI Taxonomy" id="290746"/>
    <lineage>
        <taxon>Eukaryota</taxon>
        <taxon>Metazoa</taxon>
        <taxon>Ecdysozoa</taxon>
        <taxon>Nematoda</taxon>
        <taxon>Chromadorea</taxon>
        <taxon>Rhabditida</taxon>
        <taxon>Tylenchina</taxon>
        <taxon>Cephalobomorpha</taxon>
        <taxon>Cephaloboidea</taxon>
        <taxon>Cephalobidae</taxon>
        <taxon>Acrobeloides</taxon>
    </lineage>
</organism>
<dbReference type="Pfam" id="PF01549">
    <property type="entry name" value="ShK"/>
    <property type="match status" value="2"/>
</dbReference>
<comment type="caution">
    <text evidence="1">Lacks conserved residue(s) required for the propagation of feature annotation.</text>
</comment>
<keyword evidence="2" id="KW-0732">Signal</keyword>
<dbReference type="Gene3D" id="1.10.10.1940">
    <property type="match status" value="1"/>
</dbReference>
<dbReference type="Gene3D" id="3.10.100.10">
    <property type="entry name" value="Mannose-Binding Protein A, subunit A"/>
    <property type="match status" value="1"/>
</dbReference>
<keyword evidence="5" id="KW-1185">Reference proteome</keyword>
<dbReference type="SMART" id="SM00254">
    <property type="entry name" value="ShKT"/>
    <property type="match status" value="2"/>
</dbReference>
<dbReference type="PANTHER" id="PTHR22803">
    <property type="entry name" value="MANNOSE, PHOSPHOLIPASE, LECTIN RECEPTOR RELATED"/>
    <property type="match status" value="1"/>
</dbReference>
<sequence length="235" mass="25890">MFKIKYLLTFVFILGAYGQDCPKGWSYYDNKCWSVQDTSLDWADAEKACEAQGGTCTLASIESAMEQWFVQDIIKKFGSCQYFWLGGHASGNGYTWTNGNPFNYSHWGPTDPNPAYTCVGLKTPYYNWHTLNCNYKDCSVCSKPYTGGTGGFSCSDADPTNCPRAPGMGSCTGTASWFWQLNCPKSCGLCTTGQNYGSCVDINQADCAQMMSQTSCRDNSASWYKKVCPKTCGSC</sequence>
<dbReference type="InterPro" id="IPR016186">
    <property type="entry name" value="C-type_lectin-like/link_sf"/>
</dbReference>
<name>A0A914DSD0_9BILA</name>
<dbReference type="SUPFAM" id="SSF56436">
    <property type="entry name" value="C-type lectin-like"/>
    <property type="match status" value="1"/>
</dbReference>
<dbReference type="InterPro" id="IPR003582">
    <property type="entry name" value="ShKT_dom"/>
</dbReference>
<accession>A0A914DSD0</accession>
<dbReference type="Proteomes" id="UP000887540">
    <property type="component" value="Unplaced"/>
</dbReference>
<dbReference type="PROSITE" id="PS51670">
    <property type="entry name" value="SHKT"/>
    <property type="match status" value="2"/>
</dbReference>
<feature type="domain" description="C-type lectin" evidence="3">
    <location>
        <begin position="28"/>
        <end position="142"/>
    </location>
</feature>
<evidence type="ECO:0000259" key="4">
    <source>
        <dbReference type="PROSITE" id="PS51670"/>
    </source>
</evidence>
<feature type="chain" id="PRO_5037273588" evidence="2">
    <location>
        <begin position="19"/>
        <end position="235"/>
    </location>
</feature>
<feature type="domain" description="ShKT" evidence="4">
    <location>
        <begin position="154"/>
        <end position="190"/>
    </location>
</feature>